<evidence type="ECO:0000256" key="1">
    <source>
        <dbReference type="SAM" id="MobiDB-lite"/>
    </source>
</evidence>
<accession>A0A443I2L7</accession>
<evidence type="ECO:0000313" key="3">
    <source>
        <dbReference type="EMBL" id="RWQ98329.1"/>
    </source>
</evidence>
<feature type="transmembrane region" description="Helical" evidence="2">
    <location>
        <begin position="102"/>
        <end position="125"/>
    </location>
</feature>
<sequence>MGWFDGRSSSGSHYVVRRRSPSRRSTSGIYSSHHSRHSAPSIFSIGGLGSYNHRNRSTGSFFSSSSSRRARPRSGFIQRLIQSIKRLFRDIYHYARRNPIKVFLLVIVPLLTSGVLAKLLGLVGIRVPSSLAGPPRGAYGGNSPGLGDSVNSLMNIAKIKLYQFNDKHYHEDFGIRSVRFDFRVNQSNAVPVAAIWRIHNLTSTAQEEQERI</sequence>
<dbReference type="STRING" id="264951.A0A443I2L7"/>
<dbReference type="VEuPathDB" id="FungiDB:C8Q69DRAFT_517306"/>
<dbReference type="GeneID" id="39602688"/>
<dbReference type="Proteomes" id="UP000283841">
    <property type="component" value="Unassembled WGS sequence"/>
</dbReference>
<evidence type="ECO:0000256" key="2">
    <source>
        <dbReference type="SAM" id="Phobius"/>
    </source>
</evidence>
<dbReference type="AlphaFoldDB" id="A0A443I2L7"/>
<keyword evidence="2" id="KW-1133">Transmembrane helix</keyword>
<keyword evidence="2" id="KW-0812">Transmembrane</keyword>
<name>A0A443I2L7_BYSSP</name>
<organism evidence="3 4">
    <name type="scientific">Byssochlamys spectabilis</name>
    <name type="common">Paecilomyces variotii</name>
    <dbReference type="NCBI Taxonomy" id="264951"/>
    <lineage>
        <taxon>Eukaryota</taxon>
        <taxon>Fungi</taxon>
        <taxon>Dikarya</taxon>
        <taxon>Ascomycota</taxon>
        <taxon>Pezizomycotina</taxon>
        <taxon>Eurotiomycetes</taxon>
        <taxon>Eurotiomycetidae</taxon>
        <taxon>Eurotiales</taxon>
        <taxon>Thermoascaceae</taxon>
        <taxon>Paecilomyces</taxon>
    </lineage>
</organism>
<keyword evidence="2" id="KW-0472">Membrane</keyword>
<feature type="region of interest" description="Disordered" evidence="1">
    <location>
        <begin position="1"/>
        <end position="37"/>
    </location>
</feature>
<evidence type="ECO:0000313" key="4">
    <source>
        <dbReference type="Proteomes" id="UP000283841"/>
    </source>
</evidence>
<dbReference type="RefSeq" id="XP_028487974.1">
    <property type="nucleotide sequence ID" value="XM_028633411.1"/>
</dbReference>
<dbReference type="EMBL" id="RCNU01000002">
    <property type="protein sequence ID" value="RWQ98329.1"/>
    <property type="molecule type" value="Genomic_DNA"/>
</dbReference>
<comment type="caution">
    <text evidence="3">The sequence shown here is derived from an EMBL/GenBank/DDBJ whole genome shotgun (WGS) entry which is preliminary data.</text>
</comment>
<proteinExistence type="predicted"/>
<reference evidence="3 4" key="1">
    <citation type="journal article" date="2018" name="Front. Microbiol.">
        <title>Genomic and genetic insights into a cosmopolitan fungus, Paecilomyces variotii (Eurotiales).</title>
        <authorList>
            <person name="Urquhart A.S."/>
            <person name="Mondo S.J."/>
            <person name="Makela M.R."/>
            <person name="Hane J.K."/>
            <person name="Wiebenga A."/>
            <person name="He G."/>
            <person name="Mihaltcheva S."/>
            <person name="Pangilinan J."/>
            <person name="Lipzen A."/>
            <person name="Barry K."/>
            <person name="de Vries R.P."/>
            <person name="Grigoriev I.V."/>
            <person name="Idnurm A."/>
        </authorList>
    </citation>
    <scope>NUCLEOTIDE SEQUENCE [LARGE SCALE GENOMIC DNA]</scope>
    <source>
        <strain evidence="3 4">CBS 101075</strain>
    </source>
</reference>
<keyword evidence="4" id="KW-1185">Reference proteome</keyword>
<protein>
    <submittedName>
        <fullName evidence="3">Uncharacterized protein</fullName>
    </submittedName>
</protein>
<gene>
    <name evidence="3" type="ORF">C8Q69DRAFT_517306</name>
</gene>